<name>A0A1G1ZSS2_9BACT</name>
<dbReference type="STRING" id="1798409.A3I24_04285"/>
<evidence type="ECO:0000259" key="2">
    <source>
        <dbReference type="Pfam" id="PF21110"/>
    </source>
</evidence>
<evidence type="ECO:0000313" key="4">
    <source>
        <dbReference type="Proteomes" id="UP000177690"/>
    </source>
</evidence>
<organism evidence="3 4">
    <name type="scientific">Candidatus Harrisonbacteria bacterium RIFCSPLOWO2_02_FULL_41_13b</name>
    <dbReference type="NCBI Taxonomy" id="1798409"/>
    <lineage>
        <taxon>Bacteria</taxon>
        <taxon>Candidatus Harrisoniibacteriota</taxon>
    </lineage>
</organism>
<accession>A0A1G1ZSS2</accession>
<dbReference type="Proteomes" id="UP000177690">
    <property type="component" value="Unassembled WGS sequence"/>
</dbReference>
<feature type="domain" description="GlxA-like beta barrel" evidence="2">
    <location>
        <begin position="230"/>
        <end position="324"/>
    </location>
</feature>
<sequence>MTKLKIDKAQRIIISKRDEAAMVVEKIINADAKEIVLSIPRFSKLVDSLANFHLIKRESALLDKKIIIESVDDKAIELAGLAKLESVNPFFVKSRRQVSDITIQQRPHRIFALPDVAEEKSRAPVKKSGFKIPKISKFSKPPSFRKTTIAIGLVAALAVLSVVLMKVLPRADITLVAKKSNWNFNESALMDKSVAEINFLKNIIPGELFTQSRNLQLTFSASGKKRIEKKASGKMIIFNAYSSDPQPLVAQTRFLAPDGKIFRLMDKVIVPGAKIVDGKIVSSSITAQVIADQTGNSYNIGPVSRFTIPGLKGSPKYESFYGESEEAMVGGFIGEVGYPTPEDIQKAEVELKIKLEESLLAAIIIQIPKEFKVLDGARSITFTNPILNTDLDAGGNFGIFGEASMGILAFKEADLLLMLSKKVKADLGSDFEIKSFELSYGLLRADFKKGSISVPLKFSSITARAINIEELKPKISGKSEEDLKAVVFALPGLESARISLWPFWIAKVPKNLEKITITVE</sequence>
<feature type="transmembrane region" description="Helical" evidence="1">
    <location>
        <begin position="147"/>
        <end position="168"/>
    </location>
</feature>
<dbReference type="AlphaFoldDB" id="A0A1G1ZSS2"/>
<reference evidence="3 4" key="1">
    <citation type="journal article" date="2016" name="Nat. Commun.">
        <title>Thousands of microbial genomes shed light on interconnected biogeochemical processes in an aquifer system.</title>
        <authorList>
            <person name="Anantharaman K."/>
            <person name="Brown C.T."/>
            <person name="Hug L.A."/>
            <person name="Sharon I."/>
            <person name="Castelle C.J."/>
            <person name="Probst A.J."/>
            <person name="Thomas B.C."/>
            <person name="Singh A."/>
            <person name="Wilkins M.J."/>
            <person name="Karaoz U."/>
            <person name="Brodie E.L."/>
            <person name="Williams K.H."/>
            <person name="Hubbard S.S."/>
            <person name="Banfield J.F."/>
        </authorList>
    </citation>
    <scope>NUCLEOTIDE SEQUENCE [LARGE SCALE GENOMIC DNA]</scope>
</reference>
<proteinExistence type="predicted"/>
<evidence type="ECO:0000313" key="3">
    <source>
        <dbReference type="EMBL" id="OGY66877.1"/>
    </source>
</evidence>
<keyword evidence="1" id="KW-1133">Transmembrane helix</keyword>
<evidence type="ECO:0000256" key="1">
    <source>
        <dbReference type="SAM" id="Phobius"/>
    </source>
</evidence>
<dbReference type="InterPro" id="IPR049305">
    <property type="entry name" value="GlxA-like_b-barrel"/>
</dbReference>
<comment type="caution">
    <text evidence="3">The sequence shown here is derived from an EMBL/GenBank/DDBJ whole genome shotgun (WGS) entry which is preliminary data.</text>
</comment>
<dbReference type="Pfam" id="PF21110">
    <property type="entry name" value="GlxA"/>
    <property type="match status" value="1"/>
</dbReference>
<keyword evidence="1" id="KW-0812">Transmembrane</keyword>
<protein>
    <recommendedName>
        <fullName evidence="2">GlxA-like beta barrel domain-containing protein</fullName>
    </recommendedName>
</protein>
<dbReference type="EMBL" id="MHJL01000033">
    <property type="protein sequence ID" value="OGY66877.1"/>
    <property type="molecule type" value="Genomic_DNA"/>
</dbReference>
<gene>
    <name evidence="3" type="ORF">A3I24_04285</name>
</gene>
<keyword evidence="1" id="KW-0472">Membrane</keyword>